<evidence type="ECO:0000313" key="15">
    <source>
        <dbReference type="Proteomes" id="UP000037507"/>
    </source>
</evidence>
<dbReference type="Pfam" id="PF14842">
    <property type="entry name" value="FliG_N"/>
    <property type="match status" value="1"/>
</dbReference>
<comment type="subcellular location">
    <subcellularLocation>
        <location evidence="1">Bacterial flagellum basal body</location>
    </subcellularLocation>
    <subcellularLocation>
        <location evidence="2">Cell membrane</location>
        <topology evidence="2">Peripheral membrane protein</topology>
        <orientation evidence="2">Cytoplasmic side</orientation>
    </subcellularLocation>
</comment>
<evidence type="ECO:0000256" key="7">
    <source>
        <dbReference type="ARBA" id="ARBA00022779"/>
    </source>
</evidence>
<keyword evidence="5" id="KW-1003">Cell membrane</keyword>
<feature type="domain" description="Flagellar motor switch protein FliG C-terminal" evidence="11">
    <location>
        <begin position="218"/>
        <end position="325"/>
    </location>
</feature>
<name>A0A2T7UIZ0_9BURK</name>
<comment type="similarity">
    <text evidence="3">Belongs to the FliG family.</text>
</comment>
<dbReference type="OrthoDB" id="9780302at2"/>
<dbReference type="PIRSF" id="PIRSF003161">
    <property type="entry name" value="FliG"/>
    <property type="match status" value="1"/>
</dbReference>
<dbReference type="GO" id="GO:0009425">
    <property type="term" value="C:bacterial-type flagellum basal body"/>
    <property type="evidence" value="ECO:0007669"/>
    <property type="project" value="UniProtKB-SubCell"/>
</dbReference>
<sequence>MSSLQEPGLNNAAILIMSLGEEAAAEVFKHLPPKEVYRLGETISNLRSVSRDRVEKVLSQFANRVSSQSLLVGDTSNYVRNVLKRALGEDKAGMLLDRITQGNDVSGIESLRWMDPIAVAELLKNEHPQIIAAIMVHLDNEQSAHILKAFSDRLRNDVLVRVASLEDIQPAALQDLNDVLYRSLSGRESLRKTNHGGVKSAAEIINLLGTTLENNVIEAIRSEDSDLAQKIVDMMFVFEDLLKLDNKAIQLTLKEFSTDQLVLAIKGASLELSEKILGNMSARAAQSMREDLESLGPVLLSEVEAQQKEIIKTVRQLAEDGQIVLGATGGDSYV</sequence>
<comment type="caution">
    <text evidence="14">The sequence shown here is derived from an EMBL/GenBank/DDBJ whole genome shotgun (WGS) entry which is preliminary data.</text>
</comment>
<evidence type="ECO:0000256" key="5">
    <source>
        <dbReference type="ARBA" id="ARBA00022475"/>
    </source>
</evidence>
<evidence type="ECO:0000259" key="12">
    <source>
        <dbReference type="Pfam" id="PF14841"/>
    </source>
</evidence>
<feature type="domain" description="Flagellar motor switch protein FliG middle" evidence="12">
    <location>
        <begin position="118"/>
        <end position="187"/>
    </location>
</feature>
<dbReference type="InterPro" id="IPR023087">
    <property type="entry name" value="Flg_Motor_Flig_C"/>
</dbReference>
<evidence type="ECO:0000256" key="8">
    <source>
        <dbReference type="ARBA" id="ARBA00023136"/>
    </source>
</evidence>
<evidence type="ECO:0000256" key="3">
    <source>
        <dbReference type="ARBA" id="ARBA00010299"/>
    </source>
</evidence>
<evidence type="ECO:0000256" key="9">
    <source>
        <dbReference type="ARBA" id="ARBA00023143"/>
    </source>
</evidence>
<protein>
    <recommendedName>
        <fullName evidence="4">Flagellar motor switch protein FliG</fullName>
    </recommendedName>
</protein>
<keyword evidence="9" id="KW-0975">Bacterial flagellum</keyword>
<dbReference type="NCBIfam" id="TIGR00207">
    <property type="entry name" value="fliG"/>
    <property type="match status" value="1"/>
</dbReference>
<dbReference type="Pfam" id="PF01706">
    <property type="entry name" value="FliG_C"/>
    <property type="match status" value="1"/>
</dbReference>
<proteinExistence type="inferred from homology"/>
<organism evidence="14 15">
    <name type="scientific">Limnohabitans planktonicus II-D5</name>
    <dbReference type="NCBI Taxonomy" id="1293045"/>
    <lineage>
        <taxon>Bacteria</taxon>
        <taxon>Pseudomonadati</taxon>
        <taxon>Pseudomonadota</taxon>
        <taxon>Betaproteobacteria</taxon>
        <taxon>Burkholderiales</taxon>
        <taxon>Comamonadaceae</taxon>
        <taxon>Limnohabitans</taxon>
    </lineage>
</organism>
<accession>A0A2T7UIZ0</accession>
<dbReference type="PANTHER" id="PTHR30534:SF0">
    <property type="entry name" value="FLAGELLAR MOTOR SWITCH PROTEIN FLIG"/>
    <property type="match status" value="1"/>
</dbReference>
<dbReference type="GO" id="GO:0005886">
    <property type="term" value="C:plasma membrane"/>
    <property type="evidence" value="ECO:0007669"/>
    <property type="project" value="UniProtKB-SubCell"/>
</dbReference>
<evidence type="ECO:0000259" key="11">
    <source>
        <dbReference type="Pfam" id="PF01706"/>
    </source>
</evidence>
<keyword evidence="7" id="KW-0283">Flagellar rotation</keyword>
<reference evidence="14" key="1">
    <citation type="submission" date="2017-04" db="EMBL/GenBank/DDBJ databases">
        <title>Unexpected and diverse lifestyles within the genus Limnohabitans.</title>
        <authorList>
            <person name="Kasalicky V."/>
            <person name="Mehrshad M."/>
            <person name="Andrei S.-A."/>
            <person name="Salcher M."/>
            <person name="Kratochvilova H."/>
            <person name="Simek K."/>
            <person name="Ghai R."/>
        </authorList>
    </citation>
    <scope>NUCLEOTIDE SEQUENCE [LARGE SCALE GENOMIC DNA]</scope>
    <source>
        <strain evidence="14">II-D5</strain>
    </source>
</reference>
<evidence type="ECO:0000256" key="1">
    <source>
        <dbReference type="ARBA" id="ARBA00004117"/>
    </source>
</evidence>
<comment type="function">
    <text evidence="10">FliG is one of three proteins (FliG, FliN, FliM) that forms the rotor-mounted switch complex (C ring), located at the base of the basal body. This complex interacts with the CheY and CheZ chemotaxis proteins, in addition to contacting components of the motor that determine the direction of flagellar rotation.</text>
</comment>
<dbReference type="GO" id="GO:0071973">
    <property type="term" value="P:bacterial-type flagellum-dependent cell motility"/>
    <property type="evidence" value="ECO:0007669"/>
    <property type="project" value="InterPro"/>
</dbReference>
<evidence type="ECO:0000259" key="13">
    <source>
        <dbReference type="Pfam" id="PF14842"/>
    </source>
</evidence>
<dbReference type="EMBL" id="LFYT02000001">
    <property type="protein sequence ID" value="PVE44649.1"/>
    <property type="molecule type" value="Genomic_DNA"/>
</dbReference>
<dbReference type="SUPFAM" id="SSF48029">
    <property type="entry name" value="FliG"/>
    <property type="match status" value="2"/>
</dbReference>
<dbReference type="InterPro" id="IPR028263">
    <property type="entry name" value="FliG_N"/>
</dbReference>
<dbReference type="GO" id="GO:0006935">
    <property type="term" value="P:chemotaxis"/>
    <property type="evidence" value="ECO:0007669"/>
    <property type="project" value="UniProtKB-KW"/>
</dbReference>
<keyword evidence="8" id="KW-0472">Membrane</keyword>
<evidence type="ECO:0000256" key="10">
    <source>
        <dbReference type="ARBA" id="ARBA00025598"/>
    </source>
</evidence>
<evidence type="ECO:0000256" key="6">
    <source>
        <dbReference type="ARBA" id="ARBA00022500"/>
    </source>
</evidence>
<dbReference type="RefSeq" id="WP_053174723.1">
    <property type="nucleotide sequence ID" value="NZ_LFYT02000001.1"/>
</dbReference>
<dbReference type="STRING" id="1293045.H663_15370"/>
<dbReference type="InterPro" id="IPR032779">
    <property type="entry name" value="FliG_M"/>
</dbReference>
<keyword evidence="6" id="KW-0145">Chemotaxis</keyword>
<dbReference type="PANTHER" id="PTHR30534">
    <property type="entry name" value="FLAGELLAR MOTOR SWITCH PROTEIN FLIG"/>
    <property type="match status" value="1"/>
</dbReference>
<feature type="domain" description="Flagellar motor switch protein FliG N-terminal" evidence="13">
    <location>
        <begin position="8"/>
        <end position="106"/>
    </location>
</feature>
<evidence type="ECO:0000256" key="4">
    <source>
        <dbReference type="ARBA" id="ARBA00021870"/>
    </source>
</evidence>
<dbReference type="AlphaFoldDB" id="A0A2T7UIZ0"/>
<dbReference type="Gene3D" id="1.10.220.30">
    <property type="match status" value="3"/>
</dbReference>
<keyword evidence="14" id="KW-0969">Cilium</keyword>
<dbReference type="InterPro" id="IPR011002">
    <property type="entry name" value="FliG_a-hlx"/>
</dbReference>
<keyword evidence="14" id="KW-0282">Flagellum</keyword>
<dbReference type="Pfam" id="PF14841">
    <property type="entry name" value="FliG_M"/>
    <property type="match status" value="1"/>
</dbReference>
<evidence type="ECO:0000313" key="14">
    <source>
        <dbReference type="EMBL" id="PVE44649.1"/>
    </source>
</evidence>
<gene>
    <name evidence="14" type="ORF">H663_001115</name>
</gene>
<dbReference type="InterPro" id="IPR000090">
    <property type="entry name" value="Flg_Motor_Flig"/>
</dbReference>
<evidence type="ECO:0000256" key="2">
    <source>
        <dbReference type="ARBA" id="ARBA00004413"/>
    </source>
</evidence>
<keyword evidence="15" id="KW-1185">Reference proteome</keyword>
<dbReference type="GO" id="GO:0003774">
    <property type="term" value="F:cytoskeletal motor activity"/>
    <property type="evidence" value="ECO:0007669"/>
    <property type="project" value="InterPro"/>
</dbReference>
<dbReference type="PRINTS" id="PR00954">
    <property type="entry name" value="FLGMOTORFLIG"/>
</dbReference>
<dbReference type="Proteomes" id="UP000037507">
    <property type="component" value="Unassembled WGS sequence"/>
</dbReference>
<keyword evidence="14" id="KW-0966">Cell projection</keyword>